<organism evidence="2 3">
    <name type="scientific">Oceanococcus atlanticus</name>
    <dbReference type="NCBI Taxonomy" id="1317117"/>
    <lineage>
        <taxon>Bacteria</taxon>
        <taxon>Pseudomonadati</taxon>
        <taxon>Pseudomonadota</taxon>
        <taxon>Gammaproteobacteria</taxon>
        <taxon>Chromatiales</taxon>
        <taxon>Oceanococcaceae</taxon>
        <taxon>Oceanococcus</taxon>
    </lineage>
</organism>
<dbReference type="PIRSF" id="PIRSF029693">
    <property type="entry name" value="UCP029693"/>
    <property type="match status" value="1"/>
</dbReference>
<gene>
    <name evidence="2" type="ORF">ATO7_08402</name>
</gene>
<dbReference type="Pfam" id="PF10095">
    <property type="entry name" value="DUF2333"/>
    <property type="match status" value="1"/>
</dbReference>
<keyword evidence="1" id="KW-0812">Transmembrane</keyword>
<dbReference type="RefSeq" id="WP_083561252.1">
    <property type="nucleotide sequence ID" value="NZ_AQQV01000002.1"/>
</dbReference>
<feature type="transmembrane region" description="Helical" evidence="1">
    <location>
        <begin position="20"/>
        <end position="41"/>
    </location>
</feature>
<accession>A0A1Y1SDH1</accession>
<dbReference type="STRING" id="1317117.ATO7_08402"/>
<dbReference type="OrthoDB" id="5821246at2"/>
<name>A0A1Y1SDH1_9GAMM</name>
<dbReference type="AlphaFoldDB" id="A0A1Y1SDH1"/>
<keyword evidence="1" id="KW-0472">Membrane</keyword>
<reference evidence="2 3" key="1">
    <citation type="submission" date="2013-04" db="EMBL/GenBank/DDBJ databases">
        <title>Oceanococcus atlanticus 22II-S10r2 Genome Sequencing.</title>
        <authorList>
            <person name="Lai Q."/>
            <person name="Li G."/>
            <person name="Shao Z."/>
        </authorList>
    </citation>
    <scope>NUCLEOTIDE SEQUENCE [LARGE SCALE GENOMIC DNA]</scope>
    <source>
        <strain evidence="2 3">22II-S10r2</strain>
    </source>
</reference>
<evidence type="ECO:0000313" key="2">
    <source>
        <dbReference type="EMBL" id="ORE87046.1"/>
    </source>
</evidence>
<keyword evidence="3" id="KW-1185">Reference proteome</keyword>
<evidence type="ECO:0008006" key="4">
    <source>
        <dbReference type="Google" id="ProtNLM"/>
    </source>
</evidence>
<sequence>MVVKTLAWFQDVGEKRWGPWALGGGVVLILLIVWGMWISAAPSVPVFPTTRDGRVGVQTVDAGIAVAETLLDKRGGYISNDVTPPAWWLDNIQNWEFGVLKQLRDFNRVLRNEISRSQSQSAEDPKLAQAEPKFNIDNRSWMFPRAEAEYRKGIELLDDYRVRLADGDANFYANAENLVDWMQVVEKRLGSMVQRLGMSVGKMTVNDAVLESGPDGAASAVAPQNMRESVEQTPWLELDDVFFEARGTAWALQALLQAAEADFAEVLTDKQAALQYRQVLRELESANRPLRTIMILNGSGYSLFANHSLVMASYLGSANAAVSNLINLLRDG</sequence>
<keyword evidence="1" id="KW-1133">Transmembrane helix</keyword>
<evidence type="ECO:0000313" key="3">
    <source>
        <dbReference type="Proteomes" id="UP000192342"/>
    </source>
</evidence>
<evidence type="ECO:0000256" key="1">
    <source>
        <dbReference type="SAM" id="Phobius"/>
    </source>
</evidence>
<dbReference type="Proteomes" id="UP000192342">
    <property type="component" value="Unassembled WGS sequence"/>
</dbReference>
<proteinExistence type="predicted"/>
<dbReference type="InterPro" id="IPR016936">
    <property type="entry name" value="UCP029693"/>
</dbReference>
<protein>
    <recommendedName>
        <fullName evidence="4">DUF2333 domain-containing protein</fullName>
    </recommendedName>
</protein>
<comment type="caution">
    <text evidence="2">The sequence shown here is derived from an EMBL/GenBank/DDBJ whole genome shotgun (WGS) entry which is preliminary data.</text>
</comment>
<dbReference type="EMBL" id="AQQV01000002">
    <property type="protein sequence ID" value="ORE87046.1"/>
    <property type="molecule type" value="Genomic_DNA"/>
</dbReference>